<dbReference type="Pfam" id="PF09945">
    <property type="entry name" value="DUF2177"/>
    <property type="match status" value="1"/>
</dbReference>
<sequence length="132" mass="14246">MQILILYLVTALVFLGLDAIMLKTVMRPLFEGHIGDMLADDLRLVPAALFYLFYVAGVLWFVSLPALRAGAPLNALLAGAFLGALAYGTYEFTNLATLRGWHWQMVAVDVTWGAVLTGVSAFAGVIAARAWG</sequence>
<dbReference type="OrthoDB" id="166547at2"/>
<reference evidence="3" key="1">
    <citation type="submission" date="2016-10" db="EMBL/GenBank/DDBJ databases">
        <authorList>
            <person name="Varghese N."/>
            <person name="Submissions S."/>
        </authorList>
    </citation>
    <scope>NUCLEOTIDE SEQUENCE [LARGE SCALE GENOMIC DNA]</scope>
    <source>
        <strain evidence="3">DSM 28463</strain>
    </source>
</reference>
<proteinExistence type="predicted"/>
<feature type="transmembrane region" description="Helical" evidence="1">
    <location>
        <begin position="110"/>
        <end position="131"/>
    </location>
</feature>
<keyword evidence="1" id="KW-1133">Transmembrane helix</keyword>
<evidence type="ECO:0000313" key="2">
    <source>
        <dbReference type="EMBL" id="SFN46610.1"/>
    </source>
</evidence>
<dbReference type="Proteomes" id="UP000198599">
    <property type="component" value="Unassembled WGS sequence"/>
</dbReference>
<organism evidence="2 3">
    <name type="scientific">Roseovarius lutimaris</name>
    <dbReference type="NCBI Taxonomy" id="1005928"/>
    <lineage>
        <taxon>Bacteria</taxon>
        <taxon>Pseudomonadati</taxon>
        <taxon>Pseudomonadota</taxon>
        <taxon>Alphaproteobacteria</taxon>
        <taxon>Rhodobacterales</taxon>
        <taxon>Roseobacteraceae</taxon>
        <taxon>Roseovarius</taxon>
    </lineage>
</organism>
<dbReference type="STRING" id="1005928.SAMN04487859_10318"/>
<keyword evidence="1" id="KW-0812">Transmembrane</keyword>
<dbReference type="InterPro" id="IPR018687">
    <property type="entry name" value="DUF2177_membr"/>
</dbReference>
<evidence type="ECO:0000256" key="1">
    <source>
        <dbReference type="SAM" id="Phobius"/>
    </source>
</evidence>
<keyword evidence="1" id="KW-0472">Membrane</keyword>
<gene>
    <name evidence="2" type="ORF">SAMN04487859_10318</name>
</gene>
<keyword evidence="3" id="KW-1185">Reference proteome</keyword>
<feature type="transmembrane region" description="Helical" evidence="1">
    <location>
        <begin position="43"/>
        <end position="64"/>
    </location>
</feature>
<dbReference type="RefSeq" id="WP_092834196.1">
    <property type="nucleotide sequence ID" value="NZ_FOVP01000003.1"/>
</dbReference>
<feature type="transmembrane region" description="Helical" evidence="1">
    <location>
        <begin position="71"/>
        <end position="90"/>
    </location>
</feature>
<protein>
    <submittedName>
        <fullName evidence="2">Uncharacterized membrane protein</fullName>
    </submittedName>
</protein>
<evidence type="ECO:0000313" key="3">
    <source>
        <dbReference type="Proteomes" id="UP000198599"/>
    </source>
</evidence>
<accession>A0A1I4Z9P7</accession>
<name>A0A1I4Z9P7_9RHOB</name>
<dbReference type="EMBL" id="FOVP01000003">
    <property type="protein sequence ID" value="SFN46610.1"/>
    <property type="molecule type" value="Genomic_DNA"/>
</dbReference>
<dbReference type="AlphaFoldDB" id="A0A1I4Z9P7"/>